<feature type="region of interest" description="Disordered" evidence="1">
    <location>
        <begin position="359"/>
        <end position="380"/>
    </location>
</feature>
<dbReference type="EMBL" id="JAKNRW010000001">
    <property type="protein sequence ID" value="MCK1788929.1"/>
    <property type="molecule type" value="Genomic_DNA"/>
</dbReference>
<gene>
    <name evidence="2" type="ORF">L9059_01750</name>
</gene>
<protein>
    <submittedName>
        <fullName evidence="2">Uncharacterized protein</fullName>
    </submittedName>
</protein>
<evidence type="ECO:0000313" key="2">
    <source>
        <dbReference type="EMBL" id="MCK1788929.1"/>
    </source>
</evidence>
<organism evidence="2 3">
    <name type="scientific">Pseudomonas violetae</name>
    <dbReference type="NCBI Taxonomy" id="2915813"/>
    <lineage>
        <taxon>Bacteria</taxon>
        <taxon>Pseudomonadati</taxon>
        <taxon>Pseudomonadota</taxon>
        <taxon>Gammaproteobacteria</taxon>
        <taxon>Pseudomonadales</taxon>
        <taxon>Pseudomonadaceae</taxon>
        <taxon>Pseudomonas</taxon>
    </lineage>
</organism>
<proteinExistence type="predicted"/>
<keyword evidence="3" id="KW-1185">Reference proteome</keyword>
<evidence type="ECO:0000256" key="1">
    <source>
        <dbReference type="SAM" id="MobiDB-lite"/>
    </source>
</evidence>
<comment type="caution">
    <text evidence="2">The sequence shown here is derived from an EMBL/GenBank/DDBJ whole genome shotgun (WGS) entry which is preliminary data.</text>
</comment>
<accession>A0ABT0ET65</accession>
<reference evidence="2 3" key="1">
    <citation type="submission" date="2022-02" db="EMBL/GenBank/DDBJ databases">
        <title>Comparative genomics of the first Antarctic Pseudomonas spp. capable of biotransforming 2,4,6-Trinitrotoluene.</title>
        <authorList>
            <person name="Cabrera M.A."/>
            <person name="Marquez S.L."/>
            <person name="Perez-Donoso J.M."/>
        </authorList>
    </citation>
    <scope>NUCLEOTIDE SEQUENCE [LARGE SCALE GENOMIC DNA]</scope>
    <source>
        <strain evidence="2 3">TNT19</strain>
    </source>
</reference>
<dbReference type="RefSeq" id="WP_247286476.1">
    <property type="nucleotide sequence ID" value="NZ_JAKNRW010000001.1"/>
</dbReference>
<name>A0ABT0ET65_9PSED</name>
<evidence type="ECO:0000313" key="3">
    <source>
        <dbReference type="Proteomes" id="UP001299876"/>
    </source>
</evidence>
<dbReference type="Proteomes" id="UP001299876">
    <property type="component" value="Unassembled WGS sequence"/>
</dbReference>
<sequence length="380" mass="43193">MDIINTGALTNHVAMRYARRICTDLEKGISLDQALTARCVPCEVQADLAAITSAIAGGWFAVPRGPKLTYSKTQHGALTRLTERAPWLHDLLADATAFEAMRAALKPNNGPAFGVERLPNLEADALAARTRLTRLPLDHSAGELTLEFWVQILHDTQAQAAYIRNRIECLSPPWMWDANYPLRLQVAQLKAHDCLDLLHAFISTTRNRCLDRFERKLLDEVRYRSLSVIDYEKRWGAEIQRREEEAKAQWTENYRLIRRLAAMLDGVTSYHQASLTRRLRLESNGAFRLQRSGTNRNELIVEVRHQFCLGQSVKLESPFMLVNYCLALADEIETTAATFLAYLDACDRAYRRIKDLAEPDQTVSTHPQRRRADDFDTAAA</sequence>